<protein>
    <submittedName>
        <fullName evidence="1">Uncharacterized protein</fullName>
    </submittedName>
</protein>
<organism evidence="1 2">
    <name type="scientific">Pseudomonas boreofloridensis</name>
    <dbReference type="NCBI Taxonomy" id="3064348"/>
    <lineage>
        <taxon>Bacteria</taxon>
        <taxon>Pseudomonadati</taxon>
        <taxon>Pseudomonadota</taxon>
        <taxon>Gammaproteobacteria</taxon>
        <taxon>Pseudomonadales</taxon>
        <taxon>Pseudomonadaceae</taxon>
        <taxon>Pseudomonas</taxon>
    </lineage>
</organism>
<reference evidence="1 2" key="1">
    <citation type="submission" date="2024-09" db="EMBL/GenBank/DDBJ databases">
        <authorList>
            <person name="Fullem K."/>
        </authorList>
    </citation>
    <scope>NUCLEOTIDE SEQUENCE [LARGE SCALE GENOMIC DNA]</scope>
    <source>
        <strain evidence="2">K1(2024)</strain>
    </source>
</reference>
<name>A0ABV4Z3U2_9PSED</name>
<accession>A0ABV4Z3U2</accession>
<dbReference type="RefSeq" id="WP_304483135.1">
    <property type="nucleotide sequence ID" value="NZ_JAUQOQ010000002.1"/>
</dbReference>
<comment type="caution">
    <text evidence="1">The sequence shown here is derived from an EMBL/GenBank/DDBJ whole genome shotgun (WGS) entry which is preliminary data.</text>
</comment>
<evidence type="ECO:0000313" key="2">
    <source>
        <dbReference type="Proteomes" id="UP001577047"/>
    </source>
</evidence>
<dbReference type="EMBL" id="JBHFXX010000002">
    <property type="protein sequence ID" value="MFB3799314.1"/>
    <property type="molecule type" value="Genomic_DNA"/>
</dbReference>
<dbReference type="Proteomes" id="UP001577047">
    <property type="component" value="Unassembled WGS sequence"/>
</dbReference>
<evidence type="ECO:0000313" key="1">
    <source>
        <dbReference type="EMBL" id="MFB3799314.1"/>
    </source>
</evidence>
<gene>
    <name evidence="1" type="ORF">ACE1YR_02530</name>
</gene>
<proteinExistence type="predicted"/>
<sequence length="76" mass="8607">MDRLTLQLHDQGKWHDALTLVFAYPDDAYQRLRQDARQLSALPDILAGLGLTDVVMNHPSIALGKLERRLVQWGLA</sequence>
<keyword evidence="2" id="KW-1185">Reference proteome</keyword>